<reference evidence="2" key="1">
    <citation type="submission" date="2017-08" db="EMBL/GenBank/DDBJ databases">
        <title>A dynamic microbial community with high functional redundancy inhabits the cold, oxic subseafloor aquifer.</title>
        <authorList>
            <person name="Tully B.J."/>
            <person name="Wheat C.G."/>
            <person name="Glazer B.T."/>
            <person name="Huber J.A."/>
        </authorList>
    </citation>
    <scope>NUCLEOTIDE SEQUENCE [LARGE SCALE GENOMIC DNA]</scope>
</reference>
<dbReference type="EMBL" id="NVUU01000117">
    <property type="protein sequence ID" value="PCI92164.1"/>
    <property type="molecule type" value="Genomic_DNA"/>
</dbReference>
<evidence type="ECO:0000313" key="2">
    <source>
        <dbReference type="Proteomes" id="UP000217838"/>
    </source>
</evidence>
<gene>
    <name evidence="1" type="ORF">COB11_07895</name>
</gene>
<accession>A0A2A4YBR1</accession>
<dbReference type="AlphaFoldDB" id="A0A2A4YBR1"/>
<organism evidence="1 2">
    <name type="scientific">Aerophobetes bacterium</name>
    <dbReference type="NCBI Taxonomy" id="2030807"/>
    <lineage>
        <taxon>Bacteria</taxon>
        <taxon>Candidatus Aerophobota</taxon>
    </lineage>
</organism>
<proteinExistence type="predicted"/>
<evidence type="ECO:0000313" key="1">
    <source>
        <dbReference type="EMBL" id="PCI92164.1"/>
    </source>
</evidence>
<name>A0A2A4YBR1_UNCAE</name>
<dbReference type="Proteomes" id="UP000217838">
    <property type="component" value="Unassembled WGS sequence"/>
</dbReference>
<protein>
    <submittedName>
        <fullName evidence="1">Uncharacterized protein</fullName>
    </submittedName>
</protein>
<comment type="caution">
    <text evidence="1">The sequence shown here is derived from an EMBL/GenBank/DDBJ whole genome shotgun (WGS) entry which is preliminary data.</text>
</comment>
<sequence>MKKFMLYAVVAATILLGLAFTVKWDKSDQNEEVPIYIKYADSITNPYIKDMCKQHNLSYFGGGGGFLYNVENINIKFISKKQVDIEQARNFLITCSEELLERINTSDKIRPYLDHYPFTKKGIQLDICYFDQKRTWNNPRFIAQATASNGYVYYAVFDHKKRELKTIYKESYQDALKIAQSHNGNLPFASRISIKRNNKKT</sequence>